<name>A0A8S9PBF4_BRACR</name>
<comment type="caution">
    <text evidence="2">The sequence shown here is derived from an EMBL/GenBank/DDBJ whole genome shotgun (WGS) entry which is preliminary data.</text>
</comment>
<proteinExistence type="predicted"/>
<feature type="compositionally biased region" description="Basic and acidic residues" evidence="1">
    <location>
        <begin position="30"/>
        <end position="64"/>
    </location>
</feature>
<accession>A0A8S9PBF4</accession>
<gene>
    <name evidence="2" type="ORF">F2Q69_00006693</name>
</gene>
<protein>
    <submittedName>
        <fullName evidence="2">Uncharacterized protein</fullName>
    </submittedName>
</protein>
<dbReference type="AlphaFoldDB" id="A0A8S9PBF4"/>
<dbReference type="EMBL" id="QGKX02001521">
    <property type="protein sequence ID" value="KAF3512809.1"/>
    <property type="molecule type" value="Genomic_DNA"/>
</dbReference>
<evidence type="ECO:0000256" key="1">
    <source>
        <dbReference type="SAM" id="MobiDB-lite"/>
    </source>
</evidence>
<feature type="region of interest" description="Disordered" evidence="1">
    <location>
        <begin position="1"/>
        <end position="98"/>
    </location>
</feature>
<evidence type="ECO:0000313" key="3">
    <source>
        <dbReference type="Proteomes" id="UP000712600"/>
    </source>
</evidence>
<evidence type="ECO:0000313" key="2">
    <source>
        <dbReference type="EMBL" id="KAF3512809.1"/>
    </source>
</evidence>
<sequence>MRLHHSKGFRKILPPPSLDSTEKTTPTADVKGEETLKESDTESKRKELKQTNKRNQTEKAKEVVETSPVVEEPKEKQPEVTAKEVTEKQKNSNSIMSKRPCGFLKSNLRQKEPVSIWNLNETKNYLAVTKKVTGCAFKTWNSSTPGNPISYSGFPYYIIHRKKDKNHHKETNTKEIQVSPPLIHAVASSSPAISDTTPLLLLSSPLLPLPISERRPCLFRPSRLLLSLPAPNSISSPFSLLLLVSLL</sequence>
<feature type="compositionally biased region" description="Basic residues" evidence="1">
    <location>
        <begin position="1"/>
        <end position="10"/>
    </location>
</feature>
<dbReference type="Proteomes" id="UP000712600">
    <property type="component" value="Unassembled WGS sequence"/>
</dbReference>
<reference evidence="2" key="1">
    <citation type="submission" date="2019-12" db="EMBL/GenBank/DDBJ databases">
        <title>Genome sequencing and annotation of Brassica cretica.</title>
        <authorList>
            <person name="Studholme D.J."/>
            <person name="Sarris P."/>
        </authorList>
    </citation>
    <scope>NUCLEOTIDE SEQUENCE</scope>
    <source>
        <strain evidence="2">PFS-109/04</strain>
        <tissue evidence="2">Leaf</tissue>
    </source>
</reference>
<feature type="compositionally biased region" description="Basic and acidic residues" evidence="1">
    <location>
        <begin position="71"/>
        <end position="90"/>
    </location>
</feature>
<organism evidence="2 3">
    <name type="scientific">Brassica cretica</name>
    <name type="common">Mustard</name>
    <dbReference type="NCBI Taxonomy" id="69181"/>
    <lineage>
        <taxon>Eukaryota</taxon>
        <taxon>Viridiplantae</taxon>
        <taxon>Streptophyta</taxon>
        <taxon>Embryophyta</taxon>
        <taxon>Tracheophyta</taxon>
        <taxon>Spermatophyta</taxon>
        <taxon>Magnoliopsida</taxon>
        <taxon>eudicotyledons</taxon>
        <taxon>Gunneridae</taxon>
        <taxon>Pentapetalae</taxon>
        <taxon>rosids</taxon>
        <taxon>malvids</taxon>
        <taxon>Brassicales</taxon>
        <taxon>Brassicaceae</taxon>
        <taxon>Brassiceae</taxon>
        <taxon>Brassica</taxon>
    </lineage>
</organism>